<proteinExistence type="predicted"/>
<evidence type="ECO:0000313" key="2">
    <source>
        <dbReference type="EMBL" id="MPC77320.1"/>
    </source>
</evidence>
<dbReference type="EMBL" id="VSRR010045597">
    <property type="protein sequence ID" value="MPC77320.1"/>
    <property type="molecule type" value="Genomic_DNA"/>
</dbReference>
<feature type="region of interest" description="Disordered" evidence="1">
    <location>
        <begin position="53"/>
        <end position="84"/>
    </location>
</feature>
<accession>A0A5B7HXW5</accession>
<comment type="caution">
    <text evidence="2">The sequence shown here is derived from an EMBL/GenBank/DDBJ whole genome shotgun (WGS) entry which is preliminary data.</text>
</comment>
<reference evidence="2 3" key="1">
    <citation type="submission" date="2019-05" db="EMBL/GenBank/DDBJ databases">
        <title>Another draft genome of Portunus trituberculatus and its Hox gene families provides insights of decapod evolution.</title>
        <authorList>
            <person name="Jeong J.-H."/>
            <person name="Song I."/>
            <person name="Kim S."/>
            <person name="Choi T."/>
            <person name="Kim D."/>
            <person name="Ryu S."/>
            <person name="Kim W."/>
        </authorList>
    </citation>
    <scope>NUCLEOTIDE SEQUENCE [LARGE SCALE GENOMIC DNA]</scope>
    <source>
        <tissue evidence="2">Muscle</tissue>
    </source>
</reference>
<organism evidence="2 3">
    <name type="scientific">Portunus trituberculatus</name>
    <name type="common">Swimming crab</name>
    <name type="synonym">Neptunus trituberculatus</name>
    <dbReference type="NCBI Taxonomy" id="210409"/>
    <lineage>
        <taxon>Eukaryota</taxon>
        <taxon>Metazoa</taxon>
        <taxon>Ecdysozoa</taxon>
        <taxon>Arthropoda</taxon>
        <taxon>Crustacea</taxon>
        <taxon>Multicrustacea</taxon>
        <taxon>Malacostraca</taxon>
        <taxon>Eumalacostraca</taxon>
        <taxon>Eucarida</taxon>
        <taxon>Decapoda</taxon>
        <taxon>Pleocyemata</taxon>
        <taxon>Brachyura</taxon>
        <taxon>Eubrachyura</taxon>
        <taxon>Portunoidea</taxon>
        <taxon>Portunidae</taxon>
        <taxon>Portuninae</taxon>
        <taxon>Portunus</taxon>
    </lineage>
</organism>
<feature type="compositionally biased region" description="Gly residues" evidence="1">
    <location>
        <begin position="74"/>
        <end position="84"/>
    </location>
</feature>
<evidence type="ECO:0000313" key="3">
    <source>
        <dbReference type="Proteomes" id="UP000324222"/>
    </source>
</evidence>
<feature type="compositionally biased region" description="Pro residues" evidence="1">
    <location>
        <begin position="57"/>
        <end position="70"/>
    </location>
</feature>
<gene>
    <name evidence="2" type="ORF">E2C01_071772</name>
</gene>
<name>A0A5B7HXW5_PORTR</name>
<dbReference type="AlphaFoldDB" id="A0A5B7HXW5"/>
<evidence type="ECO:0000256" key="1">
    <source>
        <dbReference type="SAM" id="MobiDB-lite"/>
    </source>
</evidence>
<sequence length="84" mass="8943">MAALLQPGSQSLGLFNRSPLLEGPEASYFCRVWRWNDSLLAFDVLFEVKGSSAAWDHPPPARPSASPPPESLCYGGGGGGSNYC</sequence>
<protein>
    <submittedName>
        <fullName evidence="2">Uncharacterized protein</fullName>
    </submittedName>
</protein>
<dbReference type="Proteomes" id="UP000324222">
    <property type="component" value="Unassembled WGS sequence"/>
</dbReference>
<keyword evidence="3" id="KW-1185">Reference proteome</keyword>